<dbReference type="InterPro" id="IPR036179">
    <property type="entry name" value="Ig-like_dom_sf"/>
</dbReference>
<keyword evidence="3" id="KW-0325">Glycoprotein</keyword>
<keyword evidence="1 5" id="KW-0732">Signal</keyword>
<dbReference type="PANTHER" id="PTHR44337">
    <property type="entry name" value="CARCINOEMBRYONIC ANTIGEN-RELATED CELL ADHESION MOLECULE 8"/>
    <property type="match status" value="1"/>
</dbReference>
<evidence type="ECO:0000256" key="1">
    <source>
        <dbReference type="ARBA" id="ARBA00022729"/>
    </source>
</evidence>
<dbReference type="PANTHER" id="PTHR44337:SF20">
    <property type="entry name" value="CARCINOEMBRYONIC ANTIGEN-RELATED CELL ADHESION MOLECULE 5-RELATED"/>
    <property type="match status" value="1"/>
</dbReference>
<dbReference type="InterPro" id="IPR013783">
    <property type="entry name" value="Ig-like_fold"/>
</dbReference>
<feature type="domain" description="Ig-like" evidence="6">
    <location>
        <begin position="139"/>
        <end position="213"/>
    </location>
</feature>
<accession>V8NT15</accession>
<evidence type="ECO:0000256" key="4">
    <source>
        <dbReference type="ARBA" id="ARBA00023319"/>
    </source>
</evidence>
<dbReference type="AlphaFoldDB" id="V8NT15"/>
<keyword evidence="4" id="KW-0393">Immunoglobulin domain</keyword>
<evidence type="ECO:0000256" key="3">
    <source>
        <dbReference type="ARBA" id="ARBA00023180"/>
    </source>
</evidence>
<feature type="domain" description="Ig-like" evidence="6">
    <location>
        <begin position="398"/>
        <end position="472"/>
    </location>
</feature>
<dbReference type="Pfam" id="PF13927">
    <property type="entry name" value="Ig_3"/>
    <property type="match status" value="2"/>
</dbReference>
<feature type="signal peptide" evidence="5">
    <location>
        <begin position="1"/>
        <end position="33"/>
    </location>
</feature>
<dbReference type="PROSITE" id="PS50835">
    <property type="entry name" value="IG_LIKE"/>
    <property type="match status" value="4"/>
</dbReference>
<organism evidence="7 8">
    <name type="scientific">Ophiophagus hannah</name>
    <name type="common">King cobra</name>
    <name type="synonym">Naja hannah</name>
    <dbReference type="NCBI Taxonomy" id="8665"/>
    <lineage>
        <taxon>Eukaryota</taxon>
        <taxon>Metazoa</taxon>
        <taxon>Chordata</taxon>
        <taxon>Craniata</taxon>
        <taxon>Vertebrata</taxon>
        <taxon>Euteleostomi</taxon>
        <taxon>Lepidosauria</taxon>
        <taxon>Squamata</taxon>
        <taxon>Bifurcata</taxon>
        <taxon>Unidentata</taxon>
        <taxon>Episquamata</taxon>
        <taxon>Toxicofera</taxon>
        <taxon>Serpentes</taxon>
        <taxon>Colubroidea</taxon>
        <taxon>Elapidae</taxon>
        <taxon>Elapinae</taxon>
        <taxon>Ophiophagus</taxon>
    </lineage>
</organism>
<evidence type="ECO:0000313" key="7">
    <source>
        <dbReference type="EMBL" id="ETE64828.1"/>
    </source>
</evidence>
<name>V8NT15_OPHHA</name>
<evidence type="ECO:0000256" key="2">
    <source>
        <dbReference type="ARBA" id="ARBA00023157"/>
    </source>
</evidence>
<feature type="domain" description="Ig-like" evidence="6">
    <location>
        <begin position="318"/>
        <end position="391"/>
    </location>
</feature>
<dbReference type="Proteomes" id="UP000018936">
    <property type="component" value="Unassembled WGS sequence"/>
</dbReference>
<dbReference type="SMART" id="SM00409">
    <property type="entry name" value="IG"/>
    <property type="match status" value="5"/>
</dbReference>
<dbReference type="SMART" id="SM00408">
    <property type="entry name" value="IGc2"/>
    <property type="match status" value="4"/>
</dbReference>
<gene>
    <name evidence="7" type="primary">CEACAM5</name>
    <name evidence="7" type="ORF">L345_09402</name>
</gene>
<dbReference type="EMBL" id="AZIM01002089">
    <property type="protein sequence ID" value="ETE64828.1"/>
    <property type="molecule type" value="Genomic_DNA"/>
</dbReference>
<keyword evidence="2" id="KW-1015">Disulfide bond</keyword>
<proteinExistence type="predicted"/>
<feature type="domain" description="Ig-like" evidence="6">
    <location>
        <begin position="218"/>
        <end position="292"/>
    </location>
</feature>
<dbReference type="InterPro" id="IPR007110">
    <property type="entry name" value="Ig-like_dom"/>
</dbReference>
<evidence type="ECO:0000259" key="6">
    <source>
        <dbReference type="PROSITE" id="PS50835"/>
    </source>
</evidence>
<reference evidence="7 8" key="1">
    <citation type="journal article" date="2013" name="Proc. Natl. Acad. Sci. U.S.A.">
        <title>The king cobra genome reveals dynamic gene evolution and adaptation in the snake venom system.</title>
        <authorList>
            <person name="Vonk F.J."/>
            <person name="Casewell N.R."/>
            <person name="Henkel C.V."/>
            <person name="Heimberg A.M."/>
            <person name="Jansen H.J."/>
            <person name="McCleary R.J."/>
            <person name="Kerkkamp H.M."/>
            <person name="Vos R.A."/>
            <person name="Guerreiro I."/>
            <person name="Calvete J.J."/>
            <person name="Wuster W."/>
            <person name="Woods A.E."/>
            <person name="Logan J.M."/>
            <person name="Harrison R.A."/>
            <person name="Castoe T.A."/>
            <person name="de Koning A.P."/>
            <person name="Pollock D.D."/>
            <person name="Yandell M."/>
            <person name="Calderon D."/>
            <person name="Renjifo C."/>
            <person name="Currier R.B."/>
            <person name="Salgado D."/>
            <person name="Pla D."/>
            <person name="Sanz L."/>
            <person name="Hyder A.S."/>
            <person name="Ribeiro J.M."/>
            <person name="Arntzen J.W."/>
            <person name="van den Thillart G.E."/>
            <person name="Boetzer M."/>
            <person name="Pirovano W."/>
            <person name="Dirks R.P."/>
            <person name="Spaink H.P."/>
            <person name="Duboule D."/>
            <person name="McGlinn E."/>
            <person name="Kini R.M."/>
            <person name="Richardson M.K."/>
        </authorList>
    </citation>
    <scope>NUCLEOTIDE SEQUENCE</scope>
    <source>
        <tissue evidence="7">Blood</tissue>
    </source>
</reference>
<evidence type="ECO:0000313" key="8">
    <source>
        <dbReference type="Proteomes" id="UP000018936"/>
    </source>
</evidence>
<evidence type="ECO:0000256" key="5">
    <source>
        <dbReference type="SAM" id="SignalP"/>
    </source>
</evidence>
<dbReference type="Gene3D" id="2.60.40.10">
    <property type="entry name" value="Immunoglobulins"/>
    <property type="match status" value="5"/>
</dbReference>
<dbReference type="InterPro" id="IPR052598">
    <property type="entry name" value="IgSF_CEA-related"/>
</dbReference>
<dbReference type="Pfam" id="PF13895">
    <property type="entry name" value="Ig_2"/>
    <property type="match status" value="1"/>
</dbReference>
<dbReference type="InterPro" id="IPR003598">
    <property type="entry name" value="Ig_sub2"/>
</dbReference>
<sequence length="486" mass="54202">MDGVRSNLGWRSSWWMVLWTGAVLHCSFHMALPQSDVIPIEVDPLNPTETEEVLMSPPIPSSKIKFCTWYIRQNGGEYEEIMTVYPNGDERITVYPNCTLHIKELTKKDSADYLLVEGGSGFSNFGNVTIQVLDFVMKPNVTVRPSPFLMEFQPVSLVCNTAATHVSWFKDDSFLADGQNLHIASVTRDNAGKYQCQVSNGITTLDSDPVYLSVIYGPGKPVIHPNDVCKEEHTIIILSCNADAYPGPQYAWYRDDVFLDNGPKLFIEDFSESQAGVYVCKATNELLHQTMTSNIQHIHLKKSCVSGVTVTGLQEGIEGRNTSLHCTANGDDVVYSWTKEDQPVVVNEHVYFTHDGQTLNFNPCHRSDAANYKCHASNSFSSGDSDPFELIIIYGPDPPFINESIDLKEETISLMCVAVSYPASDNEWYFNGQLVVNSLEVLTRKIIPENSGDYSCRAMNPISKMTGETNLEIDMIGFYSLISEAS</sequence>
<dbReference type="InterPro" id="IPR003599">
    <property type="entry name" value="Ig_sub"/>
</dbReference>
<comment type="caution">
    <text evidence="7">The sequence shown here is derived from an EMBL/GenBank/DDBJ whole genome shotgun (WGS) entry which is preliminary data.</text>
</comment>
<protein>
    <submittedName>
        <fullName evidence="7">Carcinoembryonic antigen-related cell adhesion molecule 5</fullName>
    </submittedName>
</protein>
<keyword evidence="8" id="KW-1185">Reference proteome</keyword>
<feature type="chain" id="PRO_5004771003" evidence="5">
    <location>
        <begin position="34"/>
        <end position="486"/>
    </location>
</feature>
<dbReference type="SUPFAM" id="SSF48726">
    <property type="entry name" value="Immunoglobulin"/>
    <property type="match status" value="5"/>
</dbReference>
<dbReference type="CDD" id="cd00096">
    <property type="entry name" value="Ig"/>
    <property type="match status" value="1"/>
</dbReference>
<dbReference type="OrthoDB" id="6159398at2759"/>